<dbReference type="PANTHER" id="PTHR44942:SF4">
    <property type="entry name" value="METHYLTRANSFERASE TYPE 11 DOMAIN-CONTAINING PROTEIN"/>
    <property type="match status" value="1"/>
</dbReference>
<reference evidence="5" key="1">
    <citation type="submission" date="2021-10" db="EMBL/GenBank/DDBJ databases">
        <title>Tropical sea cucumber genome reveals ecological adaptation and Cuvierian tubules defense mechanism.</title>
        <authorList>
            <person name="Chen T."/>
        </authorList>
    </citation>
    <scope>NUCLEOTIDE SEQUENCE</scope>
    <source>
        <strain evidence="5">Nanhai2018</strain>
        <tissue evidence="5">Muscle</tissue>
    </source>
</reference>
<keyword evidence="2 5" id="KW-0489">Methyltransferase</keyword>
<dbReference type="Gene3D" id="3.40.50.150">
    <property type="entry name" value="Vaccinia Virus protein VP39"/>
    <property type="match status" value="1"/>
</dbReference>
<accession>A0A9Q1CHY4</accession>
<comment type="caution">
    <text evidence="5">The sequence shown here is derived from an EMBL/GenBank/DDBJ whole genome shotgun (WGS) entry which is preliminary data.</text>
</comment>
<dbReference type="SUPFAM" id="SSF53335">
    <property type="entry name" value="S-adenosyl-L-methionine-dependent methyltransferases"/>
    <property type="match status" value="1"/>
</dbReference>
<sequence length="282" mass="32308">MSSSAGPRLYKCAAHAKLYRMFRPTYPSSVVDKILSFLSEKLLPPFDVAVDVGCGTGQSTRFLAPHFRKVVGVDPSDAQLQEAWAITKEQNVVYRNGSAEEIPAEDRSVDLVTTAQSLHWFNAEKFFTECNRVLKPQGCVAAYGYGIMLPCMSNKEVQSLMQKEYMQMYNEILGPYLDERSKLAHNCFRDITIPYTDSRRDTTLVMKSTVHIDDLIGYIKSWSSYQKYYRKYPDKIDFLSEYRKRFLNILQPLSQSSQPEKIEFDLVAPIFIILGRNVDSTL</sequence>
<evidence type="ECO:0000256" key="3">
    <source>
        <dbReference type="ARBA" id="ARBA00022679"/>
    </source>
</evidence>
<proteinExistence type="inferred from homology"/>
<dbReference type="EMBL" id="JAIZAY010000003">
    <property type="protein sequence ID" value="KAJ8044824.1"/>
    <property type="molecule type" value="Genomic_DNA"/>
</dbReference>
<feature type="domain" description="Methyltransferase type 11" evidence="4">
    <location>
        <begin position="50"/>
        <end position="140"/>
    </location>
</feature>
<dbReference type="GO" id="GO:0032259">
    <property type="term" value="P:methylation"/>
    <property type="evidence" value="ECO:0007669"/>
    <property type="project" value="UniProtKB-KW"/>
</dbReference>
<evidence type="ECO:0000259" key="4">
    <source>
        <dbReference type="Pfam" id="PF08241"/>
    </source>
</evidence>
<dbReference type="CDD" id="cd02440">
    <property type="entry name" value="AdoMet_MTases"/>
    <property type="match status" value="1"/>
</dbReference>
<evidence type="ECO:0000256" key="2">
    <source>
        <dbReference type="ARBA" id="ARBA00022603"/>
    </source>
</evidence>
<keyword evidence="3" id="KW-0808">Transferase</keyword>
<evidence type="ECO:0000256" key="1">
    <source>
        <dbReference type="ARBA" id="ARBA00008361"/>
    </source>
</evidence>
<dbReference type="Proteomes" id="UP001152320">
    <property type="component" value="Chromosome 3"/>
</dbReference>
<keyword evidence="6" id="KW-1185">Reference proteome</keyword>
<evidence type="ECO:0000313" key="5">
    <source>
        <dbReference type="EMBL" id="KAJ8044824.1"/>
    </source>
</evidence>
<gene>
    <name evidence="5" type="ORF">HOLleu_07691</name>
</gene>
<evidence type="ECO:0000313" key="6">
    <source>
        <dbReference type="Proteomes" id="UP001152320"/>
    </source>
</evidence>
<dbReference type="Pfam" id="PF08241">
    <property type="entry name" value="Methyltransf_11"/>
    <property type="match status" value="1"/>
</dbReference>
<organism evidence="5 6">
    <name type="scientific">Holothuria leucospilota</name>
    <name type="common">Black long sea cucumber</name>
    <name type="synonym">Mertensiothuria leucospilota</name>
    <dbReference type="NCBI Taxonomy" id="206669"/>
    <lineage>
        <taxon>Eukaryota</taxon>
        <taxon>Metazoa</taxon>
        <taxon>Echinodermata</taxon>
        <taxon>Eleutherozoa</taxon>
        <taxon>Echinozoa</taxon>
        <taxon>Holothuroidea</taxon>
        <taxon>Aspidochirotacea</taxon>
        <taxon>Aspidochirotida</taxon>
        <taxon>Holothuriidae</taxon>
        <taxon>Holothuria</taxon>
    </lineage>
</organism>
<protein>
    <submittedName>
        <fullName evidence="5">S-adenosylmethionine-dependent methyltransferase CRG1</fullName>
    </submittedName>
</protein>
<comment type="similarity">
    <text evidence="1">Belongs to the methyltransferase superfamily.</text>
</comment>
<dbReference type="InterPro" id="IPR029063">
    <property type="entry name" value="SAM-dependent_MTases_sf"/>
</dbReference>
<dbReference type="GO" id="GO:0008757">
    <property type="term" value="F:S-adenosylmethionine-dependent methyltransferase activity"/>
    <property type="evidence" value="ECO:0007669"/>
    <property type="project" value="InterPro"/>
</dbReference>
<name>A0A9Q1CHY4_HOLLE</name>
<dbReference type="PANTHER" id="PTHR44942">
    <property type="entry name" value="METHYLTRANSF_11 DOMAIN-CONTAINING PROTEIN"/>
    <property type="match status" value="1"/>
</dbReference>
<dbReference type="InterPro" id="IPR013216">
    <property type="entry name" value="Methyltransf_11"/>
</dbReference>
<dbReference type="InterPro" id="IPR051052">
    <property type="entry name" value="Diverse_substrate_MTase"/>
</dbReference>
<dbReference type="AlphaFoldDB" id="A0A9Q1CHY4"/>
<dbReference type="OrthoDB" id="506498at2759"/>